<sequence>MSTYYLRIEGINLYQNLGDSDQISVIRGGSLLLREAMQTIKHRFSQLDSISTGASIGFFSFTADAEKAAEIQQAVVALLNKDVYQHLTFTVDTHLASAEGFLFDKEAILAKNRFHQMRQLTVAVPAPNAHLKVNPCALGNLHPATTQIKIKKKARQVCPSIKQRHYFGKRGKWKFYEEETGEKQVRKTTLDLGQIAAPGTAHDPKRDFANLNRKIAVIYLDGNGFGKIQNKYCKTPQDLQNFDQQIQQQRQTFLTQLLDKMNADVDCITLDDRLRIETLLWGGDELTLVLPAWKGLEILAFFYHFPWQFKPKPGMKPITLTHAGGIVFCQASTPIQRIDKLSRDLAESVKDMPEGRKQNLFEYAVLESIDFPTESIPSFRQRQFGNLHQSRRPLKPLDEDKLAKARVLREEIPKGQAYTLARMAVNGESMMPGLKRLDEVIEADSKDIEQQLECIFPEDSQCWQWLHLVELWDYLDTPSKQEVLV</sequence>
<keyword evidence="2" id="KW-1185">Reference proteome</keyword>
<dbReference type="Proteomes" id="UP000236724">
    <property type="component" value="Unassembled WGS sequence"/>
</dbReference>
<dbReference type="RefSeq" id="WP_103922274.1">
    <property type="nucleotide sequence ID" value="NZ_FMSV02000556.1"/>
</dbReference>
<dbReference type="EMBL" id="FMSV02000556">
    <property type="protein sequence ID" value="SEH08760.1"/>
    <property type="molecule type" value="Genomic_DNA"/>
</dbReference>
<gene>
    <name evidence="1" type="ORF">MBHS_04653</name>
</gene>
<accession>A0A1H6FFB3</accession>
<proteinExistence type="predicted"/>
<dbReference type="OrthoDB" id="7318585at2"/>
<organism evidence="1 2">
    <name type="scientific">Candidatus Venteria ishoeyi</name>
    <dbReference type="NCBI Taxonomy" id="1899563"/>
    <lineage>
        <taxon>Bacteria</taxon>
        <taxon>Pseudomonadati</taxon>
        <taxon>Pseudomonadota</taxon>
        <taxon>Gammaproteobacteria</taxon>
        <taxon>Thiotrichales</taxon>
        <taxon>Thiotrichaceae</taxon>
        <taxon>Venteria</taxon>
    </lineage>
</organism>
<evidence type="ECO:0000313" key="1">
    <source>
        <dbReference type="EMBL" id="SEH08760.1"/>
    </source>
</evidence>
<reference evidence="1 2" key="1">
    <citation type="submission" date="2016-10" db="EMBL/GenBank/DDBJ databases">
        <authorList>
            <person name="de Groot N.N."/>
        </authorList>
    </citation>
    <scope>NUCLEOTIDE SEQUENCE [LARGE SCALE GENOMIC DNA]</scope>
    <source>
        <strain evidence="1">MBHS1</strain>
    </source>
</reference>
<dbReference type="Gene3D" id="3.30.70.270">
    <property type="match status" value="1"/>
</dbReference>
<dbReference type="InterPro" id="IPR043128">
    <property type="entry name" value="Rev_trsase/Diguanyl_cyclase"/>
</dbReference>
<protein>
    <submittedName>
        <fullName evidence="1">Uncharacterized protein</fullName>
    </submittedName>
</protein>
<dbReference type="AlphaFoldDB" id="A0A1H6FFB3"/>
<evidence type="ECO:0000313" key="2">
    <source>
        <dbReference type="Proteomes" id="UP000236724"/>
    </source>
</evidence>
<name>A0A1H6FFB3_9GAMM</name>